<proteinExistence type="predicted"/>
<dbReference type="AlphaFoldDB" id="A0AAD5NUN4"/>
<reference evidence="2" key="1">
    <citation type="journal article" date="2022" name="Plant J.">
        <title>Strategies of tolerance reflected in two North American maple genomes.</title>
        <authorList>
            <person name="McEvoy S.L."/>
            <person name="Sezen U.U."/>
            <person name="Trouern-Trend A."/>
            <person name="McMahon S.M."/>
            <person name="Schaberg P.G."/>
            <person name="Yang J."/>
            <person name="Wegrzyn J.L."/>
            <person name="Swenson N.G."/>
        </authorList>
    </citation>
    <scope>NUCLEOTIDE SEQUENCE</scope>
    <source>
        <strain evidence="2">91603</strain>
    </source>
</reference>
<feature type="compositionally biased region" description="Acidic residues" evidence="1">
    <location>
        <begin position="47"/>
        <end position="61"/>
    </location>
</feature>
<feature type="region of interest" description="Disordered" evidence="1">
    <location>
        <begin position="39"/>
        <end position="81"/>
    </location>
</feature>
<comment type="caution">
    <text evidence="2">The sequence shown here is derived from an EMBL/GenBank/DDBJ whole genome shotgun (WGS) entry which is preliminary data.</text>
</comment>
<keyword evidence="3" id="KW-1185">Reference proteome</keyword>
<feature type="compositionally biased region" description="Basic residues" evidence="1">
    <location>
        <begin position="66"/>
        <end position="81"/>
    </location>
</feature>
<dbReference type="PANTHER" id="PTHR31973:SF199">
    <property type="entry name" value="SWIM-TYPE DOMAIN-CONTAINING PROTEIN"/>
    <property type="match status" value="1"/>
</dbReference>
<dbReference type="EMBL" id="JAJSOW010000101">
    <property type="protein sequence ID" value="KAI9180982.1"/>
    <property type="molecule type" value="Genomic_DNA"/>
</dbReference>
<evidence type="ECO:0000313" key="2">
    <source>
        <dbReference type="EMBL" id="KAI9180982.1"/>
    </source>
</evidence>
<protein>
    <submittedName>
        <fullName evidence="2">Uncharacterized protein</fullName>
    </submittedName>
</protein>
<accession>A0AAD5NUN4</accession>
<organism evidence="2 3">
    <name type="scientific">Acer negundo</name>
    <name type="common">Box elder</name>
    <dbReference type="NCBI Taxonomy" id="4023"/>
    <lineage>
        <taxon>Eukaryota</taxon>
        <taxon>Viridiplantae</taxon>
        <taxon>Streptophyta</taxon>
        <taxon>Embryophyta</taxon>
        <taxon>Tracheophyta</taxon>
        <taxon>Spermatophyta</taxon>
        <taxon>Magnoliopsida</taxon>
        <taxon>eudicotyledons</taxon>
        <taxon>Gunneridae</taxon>
        <taxon>Pentapetalae</taxon>
        <taxon>rosids</taxon>
        <taxon>malvids</taxon>
        <taxon>Sapindales</taxon>
        <taxon>Sapindaceae</taxon>
        <taxon>Hippocastanoideae</taxon>
        <taxon>Acereae</taxon>
        <taxon>Acer</taxon>
    </lineage>
</organism>
<dbReference type="Proteomes" id="UP001064489">
    <property type="component" value="Chromosome 4"/>
</dbReference>
<dbReference type="PANTHER" id="PTHR31973">
    <property type="entry name" value="POLYPROTEIN, PUTATIVE-RELATED"/>
    <property type="match status" value="1"/>
</dbReference>
<evidence type="ECO:0000313" key="3">
    <source>
        <dbReference type="Proteomes" id="UP001064489"/>
    </source>
</evidence>
<sequence length="322" mass="37653">MHGVLTVIVLQNLMMIEESEYMERFEDKEVEVEGGVIFDEPNANVEEQNEEPEVNDADLDDEQKQPLRKLRRLNRKRKSKRTKLKPNYDLYDGVFKLKEVQLEYEKNSDAFMIKTLNHKHTCSRINKNRHANSAWLSKRYTKELRLGGNFKMSDFLGQVGKDFVVQPSRTQVYKAKLKAGEIIEGSLSTQYSKLWDYAEELKKTNPRSTVVIDTELMPDDKTKFKRIYICFNACKQGSRISLPYQHAIAAIYSAHEDLMKYVDICYHKESQMKCYDDVMYGINMEKYWTKTGRPPLVPPRIVKQPGRPKKLRIKEIGEIPPS</sequence>
<evidence type="ECO:0000256" key="1">
    <source>
        <dbReference type="SAM" id="MobiDB-lite"/>
    </source>
</evidence>
<gene>
    <name evidence="2" type="ORF">LWI28_009981</name>
</gene>
<reference evidence="2" key="2">
    <citation type="submission" date="2023-02" db="EMBL/GenBank/DDBJ databases">
        <authorList>
            <person name="Swenson N.G."/>
            <person name="Wegrzyn J.L."/>
            <person name="Mcevoy S.L."/>
        </authorList>
    </citation>
    <scope>NUCLEOTIDE SEQUENCE</scope>
    <source>
        <strain evidence="2">91603</strain>
        <tissue evidence="2">Leaf</tissue>
    </source>
</reference>
<name>A0AAD5NUN4_ACENE</name>